<dbReference type="GO" id="GO:0000162">
    <property type="term" value="P:L-tryptophan biosynthetic process"/>
    <property type="evidence" value="ECO:0007669"/>
    <property type="project" value="UniProtKB-UniRule"/>
</dbReference>
<dbReference type="InterPro" id="IPR001468">
    <property type="entry name" value="Indole-3-GlycerolPSynthase_CS"/>
</dbReference>
<dbReference type="RefSeq" id="WP_101522815.1">
    <property type="nucleotide sequence ID" value="NZ_PKLZ01000017.1"/>
</dbReference>
<dbReference type="FunFam" id="3.20.20.70:FF:000024">
    <property type="entry name" value="Indole-3-glycerol phosphate synthase"/>
    <property type="match status" value="1"/>
</dbReference>
<dbReference type="SUPFAM" id="SSF51366">
    <property type="entry name" value="Ribulose-phoshate binding barrel"/>
    <property type="match status" value="1"/>
</dbReference>
<proteinExistence type="inferred from homology"/>
<comment type="similarity">
    <text evidence="8">Belongs to the TrpC family.</text>
</comment>
<dbReference type="PANTHER" id="PTHR22854">
    <property type="entry name" value="TRYPTOPHAN BIOSYNTHESIS PROTEIN"/>
    <property type="match status" value="1"/>
</dbReference>
<dbReference type="AlphaFoldDB" id="A0A2N5XY82"/>
<evidence type="ECO:0000256" key="7">
    <source>
        <dbReference type="ARBA" id="ARBA00023239"/>
    </source>
</evidence>
<dbReference type="Proteomes" id="UP000234845">
    <property type="component" value="Unassembled WGS sequence"/>
</dbReference>
<dbReference type="GO" id="GO:0004640">
    <property type="term" value="F:phosphoribosylanthranilate isomerase activity"/>
    <property type="evidence" value="ECO:0007669"/>
    <property type="project" value="TreeGrafter"/>
</dbReference>
<accession>A0A2N5XY82</accession>
<dbReference type="CDD" id="cd00331">
    <property type="entry name" value="IGPS"/>
    <property type="match status" value="1"/>
</dbReference>
<keyword evidence="7 8" id="KW-0456">Lyase</keyword>
<dbReference type="HAMAP" id="MF_00134_B">
    <property type="entry name" value="IGPS_B"/>
    <property type="match status" value="1"/>
</dbReference>
<feature type="domain" description="Indole-3-glycerol phosphate synthase" evidence="9">
    <location>
        <begin position="9"/>
        <end position="264"/>
    </location>
</feature>
<keyword evidence="6 8" id="KW-0057">Aromatic amino acid biosynthesis</keyword>
<comment type="pathway">
    <text evidence="2 8">Amino-acid biosynthesis; L-tryptophan biosynthesis; L-tryptophan from chorismate: step 4/5.</text>
</comment>
<evidence type="ECO:0000256" key="3">
    <source>
        <dbReference type="ARBA" id="ARBA00022605"/>
    </source>
</evidence>
<comment type="catalytic activity">
    <reaction evidence="1 8">
        <text>1-(2-carboxyphenylamino)-1-deoxy-D-ribulose 5-phosphate + H(+) = (1S,2R)-1-C-(indol-3-yl)glycerol 3-phosphate + CO2 + H2O</text>
        <dbReference type="Rhea" id="RHEA:23476"/>
        <dbReference type="ChEBI" id="CHEBI:15377"/>
        <dbReference type="ChEBI" id="CHEBI:15378"/>
        <dbReference type="ChEBI" id="CHEBI:16526"/>
        <dbReference type="ChEBI" id="CHEBI:58613"/>
        <dbReference type="ChEBI" id="CHEBI:58866"/>
        <dbReference type="EC" id="4.1.1.48"/>
    </reaction>
</comment>
<dbReference type="InterPro" id="IPR013798">
    <property type="entry name" value="Indole-3-glycerol_P_synth_dom"/>
</dbReference>
<dbReference type="NCBIfam" id="NF001373">
    <property type="entry name" value="PRK00278.1-6"/>
    <property type="match status" value="1"/>
</dbReference>
<keyword evidence="3 8" id="KW-0028">Amino-acid biosynthesis</keyword>
<name>A0A2N5XY82_9GAMM</name>
<organism evidence="10 11">
    <name type="scientific">Kineobactrum sediminis</name>
    <dbReference type="NCBI Taxonomy" id="1905677"/>
    <lineage>
        <taxon>Bacteria</taxon>
        <taxon>Pseudomonadati</taxon>
        <taxon>Pseudomonadota</taxon>
        <taxon>Gammaproteobacteria</taxon>
        <taxon>Cellvibrionales</taxon>
        <taxon>Halieaceae</taxon>
        <taxon>Kineobactrum</taxon>
    </lineage>
</organism>
<dbReference type="EMBL" id="PKLZ01000017">
    <property type="protein sequence ID" value="PLW81069.1"/>
    <property type="molecule type" value="Genomic_DNA"/>
</dbReference>
<gene>
    <name evidence="8" type="primary">trpC</name>
    <name evidence="10" type="ORF">CWI75_17455</name>
</gene>
<dbReference type="InterPro" id="IPR045186">
    <property type="entry name" value="Indole-3-glycerol_P_synth"/>
</dbReference>
<dbReference type="OrthoDB" id="9804217at2"/>
<evidence type="ECO:0000256" key="5">
    <source>
        <dbReference type="ARBA" id="ARBA00022822"/>
    </source>
</evidence>
<keyword evidence="11" id="KW-1185">Reference proteome</keyword>
<sequence>MASNAPTILRRILARKLEEVTAGKAQQSLADLESRISEQSAPRGFGAAMQATVAARQPAVIAEVKRASPSQGVIRENFEPAQIAQSYQRGGASCLSVLTDVDFFQGADAFLQQARGACTLPVLRKDFTIDAWQVVEARAIGADAVLLIVAALESSQLQELAHTAAEYGLDVLVEVHDRAELDRALELETPLIGVNNRDLHSFETSLQTTLGLLPYMPADRLVITESGIHIPADVAMMRDAGVHSFLVGETFMRAPEPGDRLRELFF</sequence>
<dbReference type="InterPro" id="IPR013785">
    <property type="entry name" value="Aldolase_TIM"/>
</dbReference>
<keyword evidence="5 8" id="KW-0822">Tryptophan biosynthesis</keyword>
<dbReference type="NCBIfam" id="NF001377">
    <property type="entry name" value="PRK00278.2-4"/>
    <property type="match status" value="1"/>
</dbReference>
<evidence type="ECO:0000259" key="9">
    <source>
        <dbReference type="Pfam" id="PF00218"/>
    </source>
</evidence>
<evidence type="ECO:0000256" key="6">
    <source>
        <dbReference type="ARBA" id="ARBA00023141"/>
    </source>
</evidence>
<reference evidence="11" key="1">
    <citation type="submission" date="2017-11" db="EMBL/GenBank/DDBJ databases">
        <title>The draft genome sequence of Chromatocurvus sp. F02.</title>
        <authorList>
            <person name="Du Z.-J."/>
            <person name="Chang Y.-Q."/>
        </authorList>
    </citation>
    <scope>NUCLEOTIDE SEQUENCE [LARGE SCALE GENOMIC DNA]</scope>
    <source>
        <strain evidence="11">F02</strain>
    </source>
</reference>
<evidence type="ECO:0000313" key="10">
    <source>
        <dbReference type="EMBL" id="PLW81069.1"/>
    </source>
</evidence>
<protein>
    <recommendedName>
        <fullName evidence="8">Indole-3-glycerol phosphate synthase</fullName>
        <shortName evidence="8">IGPS</shortName>
        <ecNumber evidence="8">4.1.1.48</ecNumber>
    </recommendedName>
</protein>
<evidence type="ECO:0000256" key="2">
    <source>
        <dbReference type="ARBA" id="ARBA00004696"/>
    </source>
</evidence>
<dbReference type="PROSITE" id="PS00614">
    <property type="entry name" value="IGPS"/>
    <property type="match status" value="1"/>
</dbReference>
<dbReference type="NCBIfam" id="NF001370">
    <property type="entry name" value="PRK00278.1-2"/>
    <property type="match status" value="1"/>
</dbReference>
<dbReference type="InterPro" id="IPR011060">
    <property type="entry name" value="RibuloseP-bd_barrel"/>
</dbReference>
<dbReference type="Gene3D" id="3.20.20.70">
    <property type="entry name" value="Aldolase class I"/>
    <property type="match status" value="1"/>
</dbReference>
<keyword evidence="4 8" id="KW-0210">Decarboxylase</keyword>
<dbReference type="Pfam" id="PF00218">
    <property type="entry name" value="IGPS"/>
    <property type="match status" value="1"/>
</dbReference>
<evidence type="ECO:0000256" key="8">
    <source>
        <dbReference type="HAMAP-Rule" id="MF_00134"/>
    </source>
</evidence>
<evidence type="ECO:0000256" key="4">
    <source>
        <dbReference type="ARBA" id="ARBA00022793"/>
    </source>
</evidence>
<comment type="caution">
    <text evidence="10">The sequence shown here is derived from an EMBL/GenBank/DDBJ whole genome shotgun (WGS) entry which is preliminary data.</text>
</comment>
<dbReference type="GO" id="GO:0004425">
    <property type="term" value="F:indole-3-glycerol-phosphate synthase activity"/>
    <property type="evidence" value="ECO:0007669"/>
    <property type="project" value="UniProtKB-UniRule"/>
</dbReference>
<evidence type="ECO:0000313" key="11">
    <source>
        <dbReference type="Proteomes" id="UP000234845"/>
    </source>
</evidence>
<dbReference type="UniPathway" id="UPA00035">
    <property type="reaction ID" value="UER00043"/>
</dbReference>
<evidence type="ECO:0000256" key="1">
    <source>
        <dbReference type="ARBA" id="ARBA00001633"/>
    </source>
</evidence>
<dbReference type="PANTHER" id="PTHR22854:SF2">
    <property type="entry name" value="INDOLE-3-GLYCEROL-PHOSPHATE SYNTHASE"/>
    <property type="match status" value="1"/>
</dbReference>
<dbReference type="EC" id="4.1.1.48" evidence="8"/>